<organism evidence="3 4">
    <name type="scientific">Dipteronia sinensis</name>
    <dbReference type="NCBI Taxonomy" id="43782"/>
    <lineage>
        <taxon>Eukaryota</taxon>
        <taxon>Viridiplantae</taxon>
        <taxon>Streptophyta</taxon>
        <taxon>Embryophyta</taxon>
        <taxon>Tracheophyta</taxon>
        <taxon>Spermatophyta</taxon>
        <taxon>Magnoliopsida</taxon>
        <taxon>eudicotyledons</taxon>
        <taxon>Gunneridae</taxon>
        <taxon>Pentapetalae</taxon>
        <taxon>rosids</taxon>
        <taxon>malvids</taxon>
        <taxon>Sapindales</taxon>
        <taxon>Sapindaceae</taxon>
        <taxon>Hippocastanoideae</taxon>
        <taxon>Acereae</taxon>
        <taxon>Dipteronia</taxon>
    </lineage>
</organism>
<dbReference type="InterPro" id="IPR018289">
    <property type="entry name" value="MULE_transposase_dom"/>
</dbReference>
<dbReference type="PANTHER" id="PTHR31973:SF187">
    <property type="entry name" value="MUTATOR TRANSPOSASE MUDRA PROTEIN"/>
    <property type="match status" value="1"/>
</dbReference>
<dbReference type="Proteomes" id="UP001281410">
    <property type="component" value="Unassembled WGS sequence"/>
</dbReference>
<feature type="compositionally biased region" description="Polar residues" evidence="1">
    <location>
        <begin position="173"/>
        <end position="197"/>
    </location>
</feature>
<dbReference type="EMBL" id="JANJYJ010000001">
    <property type="protein sequence ID" value="KAK3229971.1"/>
    <property type="molecule type" value="Genomic_DNA"/>
</dbReference>
<sequence>MSLDVHTSSLNGDTTINIKTYKNEHTCHRICKSDEARAKWIASSAVYIHLKKDTSIFERIFVSFKAQKKGFMEGCRPFLGIYGCHLKGPYGGVLLSAVALDANSSLYPLAYCICEGETLLSWSWFLEQLRLFLKYPEDKPICFMSDRQRRVIGALKMHLHRQRAANPRVDVGASSSQPSNHQVEVDASSSQLPTQVW</sequence>
<evidence type="ECO:0000259" key="2">
    <source>
        <dbReference type="Pfam" id="PF10551"/>
    </source>
</evidence>
<feature type="domain" description="MULE transposase" evidence="2">
    <location>
        <begin position="83"/>
        <end position="158"/>
    </location>
</feature>
<reference evidence="3" key="1">
    <citation type="journal article" date="2023" name="Plant J.">
        <title>Genome sequences and population genomics provide insights into the demographic history, inbreeding, and mutation load of two 'living fossil' tree species of Dipteronia.</title>
        <authorList>
            <person name="Feng Y."/>
            <person name="Comes H.P."/>
            <person name="Chen J."/>
            <person name="Zhu S."/>
            <person name="Lu R."/>
            <person name="Zhang X."/>
            <person name="Li P."/>
            <person name="Qiu J."/>
            <person name="Olsen K.M."/>
            <person name="Qiu Y."/>
        </authorList>
    </citation>
    <scope>NUCLEOTIDE SEQUENCE</scope>
    <source>
        <strain evidence="3">NBL</strain>
    </source>
</reference>
<name>A0AAE0EIV2_9ROSI</name>
<gene>
    <name evidence="3" type="ORF">Dsin_001852</name>
</gene>
<dbReference type="AlphaFoldDB" id="A0AAE0EIV2"/>
<accession>A0AAE0EIV2</accession>
<comment type="caution">
    <text evidence="3">The sequence shown here is derived from an EMBL/GenBank/DDBJ whole genome shotgun (WGS) entry which is preliminary data.</text>
</comment>
<keyword evidence="4" id="KW-1185">Reference proteome</keyword>
<evidence type="ECO:0000313" key="3">
    <source>
        <dbReference type="EMBL" id="KAK3229971.1"/>
    </source>
</evidence>
<feature type="region of interest" description="Disordered" evidence="1">
    <location>
        <begin position="163"/>
        <end position="197"/>
    </location>
</feature>
<dbReference type="Pfam" id="PF10551">
    <property type="entry name" value="MULE"/>
    <property type="match status" value="1"/>
</dbReference>
<protein>
    <recommendedName>
        <fullName evidence="2">MULE transposase domain-containing protein</fullName>
    </recommendedName>
</protein>
<evidence type="ECO:0000256" key="1">
    <source>
        <dbReference type="SAM" id="MobiDB-lite"/>
    </source>
</evidence>
<proteinExistence type="predicted"/>
<dbReference type="PANTHER" id="PTHR31973">
    <property type="entry name" value="POLYPROTEIN, PUTATIVE-RELATED"/>
    <property type="match status" value="1"/>
</dbReference>
<evidence type="ECO:0000313" key="4">
    <source>
        <dbReference type="Proteomes" id="UP001281410"/>
    </source>
</evidence>